<dbReference type="PROSITE" id="PS50850">
    <property type="entry name" value="MFS"/>
    <property type="match status" value="1"/>
</dbReference>
<feature type="region of interest" description="Disordered" evidence="5">
    <location>
        <begin position="229"/>
        <end position="258"/>
    </location>
</feature>
<feature type="transmembrane region" description="Helical" evidence="6">
    <location>
        <begin position="31"/>
        <end position="55"/>
    </location>
</feature>
<evidence type="ECO:0000256" key="2">
    <source>
        <dbReference type="ARBA" id="ARBA00022692"/>
    </source>
</evidence>
<feature type="transmembrane region" description="Helical" evidence="6">
    <location>
        <begin position="475"/>
        <end position="494"/>
    </location>
</feature>
<feature type="region of interest" description="Disordered" evidence="5">
    <location>
        <begin position="536"/>
        <end position="567"/>
    </location>
</feature>
<dbReference type="InterPro" id="IPR011701">
    <property type="entry name" value="MFS"/>
</dbReference>
<feature type="transmembrane region" description="Helical" evidence="6">
    <location>
        <begin position="156"/>
        <end position="183"/>
    </location>
</feature>
<evidence type="ECO:0000313" key="9">
    <source>
        <dbReference type="Proteomes" id="UP000293036"/>
    </source>
</evidence>
<evidence type="ECO:0000256" key="3">
    <source>
        <dbReference type="ARBA" id="ARBA00022989"/>
    </source>
</evidence>
<dbReference type="AlphaFoldDB" id="A0A4Q9V119"/>
<keyword evidence="2 6" id="KW-0812">Transmembrane</keyword>
<feature type="domain" description="Major facilitator superfamily (MFS) profile" evidence="7">
    <location>
        <begin position="31"/>
        <end position="530"/>
    </location>
</feature>
<comment type="subcellular location">
    <subcellularLocation>
        <location evidence="1">Cell membrane</location>
        <topology evidence="1">Multi-pass membrane protein</topology>
    </subcellularLocation>
</comment>
<proteinExistence type="predicted"/>
<accession>A0A4Q9V119</accession>
<dbReference type="GO" id="GO:0022857">
    <property type="term" value="F:transmembrane transporter activity"/>
    <property type="evidence" value="ECO:0007669"/>
    <property type="project" value="InterPro"/>
</dbReference>
<feature type="transmembrane region" description="Helical" evidence="6">
    <location>
        <begin position="271"/>
        <end position="290"/>
    </location>
</feature>
<feature type="transmembrane region" description="Helical" evidence="6">
    <location>
        <begin position="500"/>
        <end position="526"/>
    </location>
</feature>
<feature type="transmembrane region" description="Helical" evidence="6">
    <location>
        <begin position="67"/>
        <end position="84"/>
    </location>
</feature>
<feature type="transmembrane region" description="Helical" evidence="6">
    <location>
        <begin position="402"/>
        <end position="422"/>
    </location>
</feature>
<dbReference type="CDD" id="cd17321">
    <property type="entry name" value="MFS_MMR_MDR_like"/>
    <property type="match status" value="1"/>
</dbReference>
<feature type="transmembrane region" description="Helical" evidence="6">
    <location>
        <begin position="428"/>
        <end position="446"/>
    </location>
</feature>
<evidence type="ECO:0000256" key="5">
    <source>
        <dbReference type="SAM" id="MobiDB-lite"/>
    </source>
</evidence>
<dbReference type="InterPro" id="IPR036259">
    <property type="entry name" value="MFS_trans_sf"/>
</dbReference>
<dbReference type="Pfam" id="PF07690">
    <property type="entry name" value="MFS_1"/>
    <property type="match status" value="2"/>
</dbReference>
<name>A0A4Q9V119_9ACTO</name>
<evidence type="ECO:0000256" key="4">
    <source>
        <dbReference type="ARBA" id="ARBA00023136"/>
    </source>
</evidence>
<dbReference type="InterPro" id="IPR020846">
    <property type="entry name" value="MFS_dom"/>
</dbReference>
<feature type="transmembrane region" description="Helical" evidence="6">
    <location>
        <begin position="96"/>
        <end position="114"/>
    </location>
</feature>
<dbReference type="SUPFAM" id="SSF103473">
    <property type="entry name" value="MFS general substrate transporter"/>
    <property type="match status" value="2"/>
</dbReference>
<dbReference type="Proteomes" id="UP000293036">
    <property type="component" value="Unassembled WGS sequence"/>
</dbReference>
<evidence type="ECO:0000313" key="8">
    <source>
        <dbReference type="EMBL" id="TBW22713.1"/>
    </source>
</evidence>
<feature type="transmembrane region" description="Helical" evidence="6">
    <location>
        <begin position="189"/>
        <end position="211"/>
    </location>
</feature>
<protein>
    <submittedName>
        <fullName evidence="8">MFS transporter</fullName>
    </submittedName>
</protein>
<dbReference type="PANTHER" id="PTHR42718">
    <property type="entry name" value="MAJOR FACILITATOR SUPERFAMILY MULTIDRUG TRANSPORTER MFSC"/>
    <property type="match status" value="1"/>
</dbReference>
<sequence length="567" mass="61525">MHELSSSTHTRTNSRFIHIEGSPRTYDRNKILVVLLVSLMMSLLQVSSVNTALAAMQESLHATDSQLQWVLSGYTLGIGITLVPAGRLGDIFGRSFVFAFGLAIFTVSSLALGFADSPLTLNLLRFVQGVSSGIFSPQITGLIVQYFNGRSRAKAFAYFGLVVSMSVAAGPVLSGLFIAFFGADLGWRISFAFNAPLGVVGVILALTWLPFGTELRRLRKMWRFSKRKNTSDTQNEKKAEQVCNKGEVPSDSSALAREPQNDRKGIDLDPIGMTVLGISVLAIMLPFIIHASWWKWLVILAGVALLAGWVWWEHRYKTRGKLPMVDLDLFRIRSFSYSTAISALQFLGAPAMFVVLAIFLQDGLGVSALASGLVTLPNALISAYAAMWAGKRSYDHGRGIQAFALALILFGVLGMVIVVWSVHLGASFWWFALPLLFTGFGGGAIGSANQTQAMIDVPANHGGTAGGVIQTAQRMATAIGTALVTAVFFATRGTPTTASWYFGIATAYVVIAMILIAALILAFVFWRDGYHDRHGTKSKIATARKPRSRSKVLRRKASSSRKKTTAK</sequence>
<dbReference type="GO" id="GO:0005886">
    <property type="term" value="C:plasma membrane"/>
    <property type="evidence" value="ECO:0007669"/>
    <property type="project" value="UniProtKB-SubCell"/>
</dbReference>
<keyword evidence="3 6" id="KW-1133">Transmembrane helix</keyword>
<comment type="caution">
    <text evidence="8">The sequence shown here is derived from an EMBL/GenBank/DDBJ whole genome shotgun (WGS) entry which is preliminary data.</text>
</comment>
<organism evidence="8 9">
    <name type="scientific">Arcanobacterium bovis</name>
    <dbReference type="NCBI Taxonomy" id="2529275"/>
    <lineage>
        <taxon>Bacteria</taxon>
        <taxon>Bacillati</taxon>
        <taxon>Actinomycetota</taxon>
        <taxon>Actinomycetes</taxon>
        <taxon>Actinomycetales</taxon>
        <taxon>Actinomycetaceae</taxon>
        <taxon>Arcanobacterium</taxon>
    </lineage>
</organism>
<reference evidence="8 9" key="1">
    <citation type="submission" date="2019-02" db="EMBL/GenBank/DDBJ databases">
        <title>Arcanobacterium bovis sp. nov., isolated from the milk of a cow with mastitis.</title>
        <authorList>
            <person name="Sammra O."/>
            <person name="Foster G."/>
            <person name="Hassan A."/>
            <person name="Alssahen M."/>
            <person name="Laemmler C."/>
            <person name="Borowiak M."/>
            <person name="Malorny B."/>
            <person name="Abdulmawjood A."/>
        </authorList>
    </citation>
    <scope>NUCLEOTIDE SEQUENCE [LARGE SCALE GENOMIC DNA]</scope>
    <source>
        <strain evidence="8 9">C605018/01/1</strain>
    </source>
</reference>
<dbReference type="OrthoDB" id="9781469at2"/>
<feature type="transmembrane region" description="Helical" evidence="6">
    <location>
        <begin position="126"/>
        <end position="144"/>
    </location>
</feature>
<evidence type="ECO:0000256" key="1">
    <source>
        <dbReference type="ARBA" id="ARBA00004651"/>
    </source>
</evidence>
<evidence type="ECO:0000259" key="7">
    <source>
        <dbReference type="PROSITE" id="PS50850"/>
    </source>
</evidence>
<feature type="transmembrane region" description="Helical" evidence="6">
    <location>
        <begin position="335"/>
        <end position="360"/>
    </location>
</feature>
<keyword evidence="4 6" id="KW-0472">Membrane</keyword>
<dbReference type="RefSeq" id="WP_131279636.1">
    <property type="nucleotide sequence ID" value="NZ_JBHSLR010000009.1"/>
</dbReference>
<dbReference type="Gene3D" id="1.20.1250.20">
    <property type="entry name" value="MFS general substrate transporter like domains"/>
    <property type="match status" value="2"/>
</dbReference>
<feature type="transmembrane region" description="Helical" evidence="6">
    <location>
        <begin position="366"/>
        <end position="390"/>
    </location>
</feature>
<feature type="transmembrane region" description="Helical" evidence="6">
    <location>
        <begin position="296"/>
        <end position="314"/>
    </location>
</feature>
<dbReference type="PANTHER" id="PTHR42718:SF39">
    <property type="entry name" value="ACTINORHODIN TRANSPORTER-RELATED"/>
    <property type="match status" value="1"/>
</dbReference>
<dbReference type="EMBL" id="SJDT01000002">
    <property type="protein sequence ID" value="TBW22713.1"/>
    <property type="molecule type" value="Genomic_DNA"/>
</dbReference>
<evidence type="ECO:0000256" key="6">
    <source>
        <dbReference type="SAM" id="Phobius"/>
    </source>
</evidence>
<keyword evidence="9" id="KW-1185">Reference proteome</keyword>
<gene>
    <name evidence="8" type="ORF">EZJ44_02020</name>
</gene>